<keyword evidence="4" id="KW-1185">Reference proteome</keyword>
<comment type="caution">
    <text evidence="3">The sequence shown here is derived from an EMBL/GenBank/DDBJ whole genome shotgun (WGS) entry which is preliminary data.</text>
</comment>
<dbReference type="EMBL" id="QPKB01000004">
    <property type="protein sequence ID" value="RWR82830.1"/>
    <property type="molecule type" value="Genomic_DNA"/>
</dbReference>
<dbReference type="InterPro" id="IPR044702">
    <property type="entry name" value="AGP23/40"/>
</dbReference>
<evidence type="ECO:0000256" key="2">
    <source>
        <dbReference type="SAM" id="SignalP"/>
    </source>
</evidence>
<proteinExistence type="predicted"/>
<evidence type="ECO:0000256" key="1">
    <source>
        <dbReference type="SAM" id="MobiDB-lite"/>
    </source>
</evidence>
<keyword evidence="2" id="KW-0732">Signal</keyword>
<gene>
    <name evidence="3" type="ORF">CKAN_01156600</name>
</gene>
<dbReference type="PANTHER" id="PTHR34672:SF2">
    <property type="entry name" value="ARABINOGALACTAN PROTEIN 23"/>
    <property type="match status" value="1"/>
</dbReference>
<reference evidence="3 4" key="1">
    <citation type="journal article" date="2019" name="Nat. Plants">
        <title>Stout camphor tree genome fills gaps in understanding of flowering plant genome evolution.</title>
        <authorList>
            <person name="Chaw S.M."/>
            <person name="Liu Y.C."/>
            <person name="Wu Y.W."/>
            <person name="Wang H.Y."/>
            <person name="Lin C.I."/>
            <person name="Wu C.S."/>
            <person name="Ke H.M."/>
            <person name="Chang L.Y."/>
            <person name="Hsu C.Y."/>
            <person name="Yang H.T."/>
            <person name="Sudianto E."/>
            <person name="Hsu M.H."/>
            <person name="Wu K.P."/>
            <person name="Wang L.N."/>
            <person name="Leebens-Mack J.H."/>
            <person name="Tsai I.J."/>
        </authorList>
    </citation>
    <scope>NUCLEOTIDE SEQUENCE [LARGE SCALE GENOMIC DNA]</scope>
    <source>
        <strain evidence="4">cv. Chaw 1501</strain>
        <tissue evidence="3">Young leaves</tissue>
    </source>
</reference>
<evidence type="ECO:0000313" key="3">
    <source>
        <dbReference type="EMBL" id="RWR82830.1"/>
    </source>
</evidence>
<protein>
    <submittedName>
        <fullName evidence="3">Uncharacterized protein</fullName>
    </submittedName>
</protein>
<sequence length="144" mass="15100">MDMKKISCAIIVAAATATVVVAEEVSSGPAPGPTSASAMVTPALGLITRSMHVGVMQAVRGQFLRLGLGHPLILNDLGYVHLGLSIKAPSRHQYRQLGQASQPRPVASSRHLGSSGKHHPDTLAERPSHHLYLGYALIASRGLG</sequence>
<feature type="chain" id="PRO_5018531146" evidence="2">
    <location>
        <begin position="23"/>
        <end position="144"/>
    </location>
</feature>
<feature type="signal peptide" evidence="2">
    <location>
        <begin position="1"/>
        <end position="22"/>
    </location>
</feature>
<dbReference type="AlphaFoldDB" id="A0A3S3N8Q8"/>
<feature type="region of interest" description="Disordered" evidence="1">
    <location>
        <begin position="94"/>
        <end position="125"/>
    </location>
</feature>
<name>A0A3S3N8Q8_9MAGN</name>
<accession>A0A3S3N8Q8</accession>
<dbReference type="PANTHER" id="PTHR34672">
    <property type="entry name" value="POLLEN-SPECIFIC ARABINOGALACTA PROTEIN BAN102"/>
    <property type="match status" value="1"/>
</dbReference>
<evidence type="ECO:0000313" key="4">
    <source>
        <dbReference type="Proteomes" id="UP000283530"/>
    </source>
</evidence>
<dbReference type="Proteomes" id="UP000283530">
    <property type="component" value="Unassembled WGS sequence"/>
</dbReference>
<organism evidence="3 4">
    <name type="scientific">Cinnamomum micranthum f. kanehirae</name>
    <dbReference type="NCBI Taxonomy" id="337451"/>
    <lineage>
        <taxon>Eukaryota</taxon>
        <taxon>Viridiplantae</taxon>
        <taxon>Streptophyta</taxon>
        <taxon>Embryophyta</taxon>
        <taxon>Tracheophyta</taxon>
        <taxon>Spermatophyta</taxon>
        <taxon>Magnoliopsida</taxon>
        <taxon>Magnoliidae</taxon>
        <taxon>Laurales</taxon>
        <taxon>Lauraceae</taxon>
        <taxon>Cinnamomum</taxon>
    </lineage>
</organism>